<keyword evidence="1" id="KW-0732">Signal</keyword>
<evidence type="ECO:0000256" key="1">
    <source>
        <dbReference type="SAM" id="SignalP"/>
    </source>
</evidence>
<proteinExistence type="predicted"/>
<name>A0ABU0W7N8_9GAMM</name>
<dbReference type="EMBL" id="JAVDDT010000005">
    <property type="protein sequence ID" value="MDQ2070042.1"/>
    <property type="molecule type" value="Genomic_DNA"/>
</dbReference>
<evidence type="ECO:0000313" key="3">
    <source>
        <dbReference type="Proteomes" id="UP001239019"/>
    </source>
</evidence>
<accession>A0ABU0W7N8</accession>
<gene>
    <name evidence="2" type="ORF">RBH19_09155</name>
</gene>
<sequence length="211" mass="23206">MKLKIVSIIGLFLYALSVSASASQNQSVEQFEKYYSAILKAKSQDPKSYLIVPDVPESVDPDDLPECDDELSQLLSVAVINGQATRDGLSFVYEIDVVSGVLNVDISGVEYQFPAREFMEDAGLRARLQDQLVLESSAVPVPCLNPWGLLVCGTVGGSYCLWRTHQCRANALKVCYHGFNCGIRSEWCGICGEGGYECHKCVEVMPDLERP</sequence>
<dbReference type="RefSeq" id="WP_306728540.1">
    <property type="nucleotide sequence ID" value="NZ_JAVDDT010000005.1"/>
</dbReference>
<reference evidence="2 3" key="1">
    <citation type="submission" date="2023-08" db="EMBL/GenBank/DDBJ databases">
        <title>Whole-genome sequencing of halo(alkali)philic microorganisms from hypersaline lakes.</title>
        <authorList>
            <person name="Sorokin D.Y."/>
            <person name="Abbas B."/>
            <person name="Merkel A.Y."/>
        </authorList>
    </citation>
    <scope>NUCLEOTIDE SEQUENCE [LARGE SCALE GENOMIC DNA]</scope>
    <source>
        <strain evidence="2 3">AB-CW4</strain>
    </source>
</reference>
<keyword evidence="3" id="KW-1185">Reference proteome</keyword>
<evidence type="ECO:0000313" key="2">
    <source>
        <dbReference type="EMBL" id="MDQ2070042.1"/>
    </source>
</evidence>
<dbReference type="Proteomes" id="UP001239019">
    <property type="component" value="Unassembled WGS sequence"/>
</dbReference>
<protein>
    <submittedName>
        <fullName evidence="2">Uncharacterized protein</fullName>
    </submittedName>
</protein>
<feature type="chain" id="PRO_5046352881" evidence="1">
    <location>
        <begin position="23"/>
        <end position="211"/>
    </location>
</feature>
<comment type="caution">
    <text evidence="2">The sequence shown here is derived from an EMBL/GenBank/DDBJ whole genome shotgun (WGS) entry which is preliminary data.</text>
</comment>
<feature type="signal peptide" evidence="1">
    <location>
        <begin position="1"/>
        <end position="22"/>
    </location>
</feature>
<organism evidence="2 3">
    <name type="scientific">Natronospira bacteriovora</name>
    <dbReference type="NCBI Taxonomy" id="3069753"/>
    <lineage>
        <taxon>Bacteria</taxon>
        <taxon>Pseudomonadati</taxon>
        <taxon>Pseudomonadota</taxon>
        <taxon>Gammaproteobacteria</taxon>
        <taxon>Natronospirales</taxon>
        <taxon>Natronospiraceae</taxon>
        <taxon>Natronospira</taxon>
    </lineage>
</organism>